<evidence type="ECO:0000313" key="1">
    <source>
        <dbReference type="EMBL" id="GCF11672.1"/>
    </source>
</evidence>
<name>A0A5A5TK69_9CHLR</name>
<proteinExistence type="predicted"/>
<dbReference type="RefSeq" id="WP_149404484.1">
    <property type="nucleotide sequence ID" value="NZ_BIXY01000132.1"/>
</dbReference>
<sequence length="121" mass="13931">MKWCVCFPEEDILIKRPCLRKACIGNKTAAAFLSFLHYQGSISKDFRQSIENSNQQKNEQVELQTLIGIPNKQLLRKHISNANAKIISSNLHSKHFERGYVLINTQCFSQLHSNQEKKEGE</sequence>
<gene>
    <name evidence="1" type="ORF">KDI_52360</name>
</gene>
<dbReference type="AlphaFoldDB" id="A0A5A5TK69"/>
<dbReference type="Proteomes" id="UP000322530">
    <property type="component" value="Unassembled WGS sequence"/>
</dbReference>
<organism evidence="1 2">
    <name type="scientific">Dictyobacter arantiisoli</name>
    <dbReference type="NCBI Taxonomy" id="2014874"/>
    <lineage>
        <taxon>Bacteria</taxon>
        <taxon>Bacillati</taxon>
        <taxon>Chloroflexota</taxon>
        <taxon>Ktedonobacteria</taxon>
        <taxon>Ktedonobacterales</taxon>
        <taxon>Dictyobacteraceae</taxon>
        <taxon>Dictyobacter</taxon>
    </lineage>
</organism>
<keyword evidence="2" id="KW-1185">Reference proteome</keyword>
<evidence type="ECO:0000313" key="2">
    <source>
        <dbReference type="Proteomes" id="UP000322530"/>
    </source>
</evidence>
<protein>
    <submittedName>
        <fullName evidence="1">Uncharacterized protein</fullName>
    </submittedName>
</protein>
<dbReference type="EMBL" id="BIXY01000132">
    <property type="protein sequence ID" value="GCF11672.1"/>
    <property type="molecule type" value="Genomic_DNA"/>
</dbReference>
<accession>A0A5A5TK69</accession>
<reference evidence="1 2" key="1">
    <citation type="submission" date="2019-01" db="EMBL/GenBank/DDBJ databases">
        <title>Draft genome sequence of Dictyobacter sp. Uno17.</title>
        <authorList>
            <person name="Wang C.M."/>
            <person name="Zheng Y."/>
            <person name="Sakai Y."/>
            <person name="Abe K."/>
            <person name="Yokota A."/>
            <person name="Yabe S."/>
        </authorList>
    </citation>
    <scope>NUCLEOTIDE SEQUENCE [LARGE SCALE GENOMIC DNA]</scope>
    <source>
        <strain evidence="1 2">Uno17</strain>
    </source>
</reference>
<comment type="caution">
    <text evidence="1">The sequence shown here is derived from an EMBL/GenBank/DDBJ whole genome shotgun (WGS) entry which is preliminary data.</text>
</comment>